<keyword evidence="2" id="KW-1185">Reference proteome</keyword>
<dbReference type="AlphaFoldDB" id="F0F9D1"/>
<organism evidence="1 2">
    <name type="scientific">Prevotella multiformis DSM 16608</name>
    <dbReference type="NCBI Taxonomy" id="888743"/>
    <lineage>
        <taxon>Bacteria</taxon>
        <taxon>Pseudomonadati</taxon>
        <taxon>Bacteroidota</taxon>
        <taxon>Bacteroidia</taxon>
        <taxon>Bacteroidales</taxon>
        <taxon>Prevotellaceae</taxon>
        <taxon>Prevotella</taxon>
    </lineage>
</organism>
<sequence>MQGMTVRKQRVLQRRTDCKIKCRKDGQIQCLSISLSFLLPQTTYSHITGVCKHFYAAQS</sequence>
<dbReference type="HOGENOM" id="CLU_210376_0_0_10"/>
<reference evidence="1 2" key="1">
    <citation type="submission" date="2011-01" db="EMBL/GenBank/DDBJ databases">
        <authorList>
            <person name="Muzny D."/>
            <person name="Qin X."/>
            <person name="Deng J."/>
            <person name="Jiang H."/>
            <person name="Liu Y."/>
            <person name="Qu J."/>
            <person name="Song X.-Z."/>
            <person name="Zhang L."/>
            <person name="Thornton R."/>
            <person name="Coyle M."/>
            <person name="Francisco L."/>
            <person name="Jackson L."/>
            <person name="Javaid M."/>
            <person name="Korchina V."/>
            <person name="Kovar C."/>
            <person name="Mata R."/>
            <person name="Mathew T."/>
            <person name="Ngo R."/>
            <person name="Nguyen L."/>
            <person name="Nguyen N."/>
            <person name="Okwuonu G."/>
            <person name="Ongeri F."/>
            <person name="Pham C."/>
            <person name="Simmons D."/>
            <person name="Wilczek-Boney K."/>
            <person name="Hale W."/>
            <person name="Jakkamsetti A."/>
            <person name="Pham P."/>
            <person name="Ruth R."/>
            <person name="San Lucas F."/>
            <person name="Warren J."/>
            <person name="Zhang J."/>
            <person name="Zhao Z."/>
            <person name="Zhou C."/>
            <person name="Zhu D."/>
            <person name="Lee S."/>
            <person name="Bess C."/>
            <person name="Blankenburg K."/>
            <person name="Forbes L."/>
            <person name="Fu Q."/>
            <person name="Gubbala S."/>
            <person name="Hirani K."/>
            <person name="Jayaseelan J.C."/>
            <person name="Lara F."/>
            <person name="Munidasa M."/>
            <person name="Palculict T."/>
            <person name="Patil S."/>
            <person name="Pu L.-L."/>
            <person name="Saada N."/>
            <person name="Tang L."/>
            <person name="Weissenberger G."/>
            <person name="Zhu Y."/>
            <person name="Hemphill L."/>
            <person name="Shang Y."/>
            <person name="Youmans B."/>
            <person name="Ayvaz T."/>
            <person name="Ross M."/>
            <person name="Santibanez J."/>
            <person name="Aqrawi P."/>
            <person name="Gross S."/>
            <person name="Joshi V."/>
            <person name="Fowler G."/>
            <person name="Nazareth L."/>
            <person name="Reid J."/>
            <person name="Worley K."/>
            <person name="Petrosino J."/>
            <person name="Highlander S."/>
            <person name="Gibbs R."/>
        </authorList>
    </citation>
    <scope>NUCLEOTIDE SEQUENCE [LARGE SCALE GENOMIC DNA]</scope>
    <source>
        <strain evidence="1 2">DSM 16608</strain>
    </source>
</reference>
<protein>
    <submittedName>
        <fullName evidence="1">Uncharacterized protein</fullName>
    </submittedName>
</protein>
<dbReference type="EMBL" id="AEWX01000029">
    <property type="protein sequence ID" value="EGC19305.1"/>
    <property type="molecule type" value="Genomic_DNA"/>
</dbReference>
<evidence type="ECO:0000313" key="2">
    <source>
        <dbReference type="Proteomes" id="UP000005697"/>
    </source>
</evidence>
<evidence type="ECO:0000313" key="1">
    <source>
        <dbReference type="EMBL" id="EGC19305.1"/>
    </source>
</evidence>
<name>F0F9D1_9BACT</name>
<gene>
    <name evidence="1" type="ORF">HMPREF9141_2198</name>
</gene>
<proteinExistence type="predicted"/>
<dbReference type="Proteomes" id="UP000005697">
    <property type="component" value="Unassembled WGS sequence"/>
</dbReference>
<accession>F0F9D1</accession>
<comment type="caution">
    <text evidence="1">The sequence shown here is derived from an EMBL/GenBank/DDBJ whole genome shotgun (WGS) entry which is preliminary data.</text>
</comment>
<dbReference type="STRING" id="888743.HMPREF9141_2198"/>